<reference evidence="1 3" key="1">
    <citation type="submission" date="2019-03" db="EMBL/GenBank/DDBJ databases">
        <title>Single cell metagenomics reveals metabolic interactions within the superorganism composed of flagellate Streblomastix strix and complex community of Bacteroidetes bacteria on its surface.</title>
        <authorList>
            <person name="Treitli S.C."/>
            <person name="Kolisko M."/>
            <person name="Husnik F."/>
            <person name="Keeling P."/>
            <person name="Hampl V."/>
        </authorList>
    </citation>
    <scope>NUCLEOTIDE SEQUENCE [LARGE SCALE GENOMIC DNA]</scope>
    <source>
        <strain evidence="1">ST1C</strain>
    </source>
</reference>
<accession>A0A5J4VNK9</accession>
<name>A0A5J4VNK9_9EUKA</name>
<gene>
    <name evidence="1" type="ORF">EZS28_020234</name>
    <name evidence="2" type="ORF">EZS28_020236</name>
</gene>
<dbReference type="AlphaFoldDB" id="A0A5J4VNK9"/>
<evidence type="ECO:0008006" key="4">
    <source>
        <dbReference type="Google" id="ProtNLM"/>
    </source>
</evidence>
<evidence type="ECO:0000313" key="3">
    <source>
        <dbReference type="Proteomes" id="UP000324800"/>
    </source>
</evidence>
<evidence type="ECO:0000313" key="2">
    <source>
        <dbReference type="EMBL" id="KAA6384239.1"/>
    </source>
</evidence>
<comment type="caution">
    <text evidence="1">The sequence shown here is derived from an EMBL/GenBank/DDBJ whole genome shotgun (WGS) entry which is preliminary data.</text>
</comment>
<organism evidence="1 3">
    <name type="scientific">Streblomastix strix</name>
    <dbReference type="NCBI Taxonomy" id="222440"/>
    <lineage>
        <taxon>Eukaryota</taxon>
        <taxon>Metamonada</taxon>
        <taxon>Preaxostyla</taxon>
        <taxon>Oxymonadida</taxon>
        <taxon>Streblomastigidae</taxon>
        <taxon>Streblomastix</taxon>
    </lineage>
</organism>
<sequence>MKSQLYTIQYVLRKKAGFIIPEVMAWFTVLHKTPKSSLNKQSCLKTILQFILDRELMHDTPSALTYRAISNCNVVTRKYAHVQDIDILLNHQATQQADQMLTNQDLQIKLASLLLSVRFLRIIEISDVDIMHLNFNFKNRTTLVTLLLKTTNALEQHEVRRTGKLNFFPTITLFAQLERL</sequence>
<dbReference type="Proteomes" id="UP000324800">
    <property type="component" value="Unassembled WGS sequence"/>
</dbReference>
<dbReference type="EMBL" id="SNRW01005855">
    <property type="protein sequence ID" value="KAA6384239.1"/>
    <property type="molecule type" value="Genomic_DNA"/>
</dbReference>
<dbReference type="EMBL" id="SNRW01005855">
    <property type="protein sequence ID" value="KAA6384237.1"/>
    <property type="molecule type" value="Genomic_DNA"/>
</dbReference>
<evidence type="ECO:0000313" key="1">
    <source>
        <dbReference type="EMBL" id="KAA6384237.1"/>
    </source>
</evidence>
<proteinExistence type="predicted"/>
<protein>
    <recommendedName>
        <fullName evidence="4">Tyr recombinase domain-containing protein</fullName>
    </recommendedName>
</protein>